<dbReference type="GO" id="GO:0008934">
    <property type="term" value="F:inositol monophosphate 1-phosphatase activity"/>
    <property type="evidence" value="ECO:0007669"/>
    <property type="project" value="TreeGrafter"/>
</dbReference>
<dbReference type="SUPFAM" id="SSF56655">
    <property type="entry name" value="Carbohydrate phosphatase"/>
    <property type="match status" value="1"/>
</dbReference>
<dbReference type="AlphaFoldDB" id="A0A370HB97"/>
<feature type="binding site" evidence="4">
    <location>
        <position position="88"/>
    </location>
    <ligand>
        <name>Mg(2+)</name>
        <dbReference type="ChEBI" id="CHEBI:18420"/>
        <label>1</label>
        <note>catalytic</note>
    </ligand>
</feature>
<dbReference type="InterPro" id="IPR020583">
    <property type="entry name" value="Inositol_monoP_metal-BS"/>
</dbReference>
<dbReference type="RefSeq" id="WP_068015981.1">
    <property type="nucleotide sequence ID" value="NZ_QQAZ01000002.1"/>
</dbReference>
<dbReference type="GO" id="GO:0007165">
    <property type="term" value="P:signal transduction"/>
    <property type="evidence" value="ECO:0007669"/>
    <property type="project" value="TreeGrafter"/>
</dbReference>
<feature type="binding site" evidence="4">
    <location>
        <position position="90"/>
    </location>
    <ligand>
        <name>Mg(2+)</name>
        <dbReference type="ChEBI" id="CHEBI:18420"/>
        <label>2</label>
    </ligand>
</feature>
<keyword evidence="2" id="KW-0378">Hydrolase</keyword>
<evidence type="ECO:0000256" key="1">
    <source>
        <dbReference type="ARBA" id="ARBA00022723"/>
    </source>
</evidence>
<feature type="binding site" evidence="4">
    <location>
        <position position="91"/>
    </location>
    <ligand>
        <name>Mg(2+)</name>
        <dbReference type="ChEBI" id="CHEBI:18420"/>
        <label>1</label>
        <note>catalytic</note>
    </ligand>
</feature>
<evidence type="ECO:0000256" key="4">
    <source>
        <dbReference type="PIRSR" id="PIRSR600760-2"/>
    </source>
</evidence>
<organism evidence="5 6">
    <name type="scientific">Nocardia mexicana</name>
    <dbReference type="NCBI Taxonomy" id="279262"/>
    <lineage>
        <taxon>Bacteria</taxon>
        <taxon>Bacillati</taxon>
        <taxon>Actinomycetota</taxon>
        <taxon>Actinomycetes</taxon>
        <taxon>Mycobacteriales</taxon>
        <taxon>Nocardiaceae</taxon>
        <taxon>Nocardia</taxon>
    </lineage>
</organism>
<dbReference type="STRING" id="1210089.GCA_001613165_01665"/>
<feature type="binding site" evidence="4">
    <location>
        <position position="64"/>
    </location>
    <ligand>
        <name>Mg(2+)</name>
        <dbReference type="ChEBI" id="CHEBI:18420"/>
        <label>1</label>
        <note>catalytic</note>
    </ligand>
</feature>
<dbReference type="PROSITE" id="PS00629">
    <property type="entry name" value="IMP_1"/>
    <property type="match status" value="1"/>
</dbReference>
<evidence type="ECO:0000313" key="6">
    <source>
        <dbReference type="Proteomes" id="UP000255355"/>
    </source>
</evidence>
<dbReference type="InterPro" id="IPR000760">
    <property type="entry name" value="Inositol_monophosphatase-like"/>
</dbReference>
<comment type="caution">
    <text evidence="5">The sequence shown here is derived from an EMBL/GenBank/DDBJ whole genome shotgun (WGS) entry which is preliminary data.</text>
</comment>
<evidence type="ECO:0000256" key="3">
    <source>
        <dbReference type="ARBA" id="ARBA00022842"/>
    </source>
</evidence>
<sequence>MDRFWTDLADTIVPSLLGLRSQISSLSIDTKPDSTLLTEADIEVQNLIVRHIRALDPNAYIIAEEDAEEATPLLRPGESVPSDVWIVDPIDGTAQFVKPDEVDFCSVVALYRDGQPVSALVVAPELGHGRQPVVMFGSIEEGLLTVNGEPVALDTPQPIRHAASTTRSGGELPSDIETALATKGFAIKHRTTSQTLDMVRTVIDLGGVSPVASPFDLFHRREQKLWDGAAGMCLATIADLSISDEDRHPILPLDSSFLSSAEPVLKSSLVGNPAVIGELLPYST</sequence>
<protein>
    <submittedName>
        <fullName evidence="5">3'(2'), 5'-bisphosphate nucleotidase</fullName>
    </submittedName>
</protein>
<keyword evidence="1 4" id="KW-0479">Metal-binding</keyword>
<dbReference type="EMBL" id="QQAZ01000002">
    <property type="protein sequence ID" value="RDI54007.1"/>
    <property type="molecule type" value="Genomic_DNA"/>
</dbReference>
<dbReference type="PRINTS" id="PR00377">
    <property type="entry name" value="IMPHPHTASES"/>
</dbReference>
<dbReference type="PANTHER" id="PTHR20854:SF4">
    <property type="entry name" value="INOSITOL-1-MONOPHOSPHATASE-RELATED"/>
    <property type="match status" value="1"/>
</dbReference>
<dbReference type="GO" id="GO:0046872">
    <property type="term" value="F:metal ion binding"/>
    <property type="evidence" value="ECO:0007669"/>
    <property type="project" value="UniProtKB-KW"/>
</dbReference>
<dbReference type="Proteomes" id="UP000255355">
    <property type="component" value="Unassembled WGS sequence"/>
</dbReference>
<gene>
    <name evidence="5" type="ORF">DFR68_102128</name>
</gene>
<dbReference type="PANTHER" id="PTHR20854">
    <property type="entry name" value="INOSITOL MONOPHOSPHATASE"/>
    <property type="match status" value="1"/>
</dbReference>
<proteinExistence type="predicted"/>
<dbReference type="Gene3D" id="3.30.540.10">
    <property type="entry name" value="Fructose-1,6-Bisphosphatase, subunit A, domain 1"/>
    <property type="match status" value="1"/>
</dbReference>
<name>A0A370HB97_9NOCA</name>
<dbReference type="GO" id="GO:0006020">
    <property type="term" value="P:inositol metabolic process"/>
    <property type="evidence" value="ECO:0007669"/>
    <property type="project" value="TreeGrafter"/>
</dbReference>
<evidence type="ECO:0000256" key="2">
    <source>
        <dbReference type="ARBA" id="ARBA00022801"/>
    </source>
</evidence>
<keyword evidence="6" id="KW-1185">Reference proteome</keyword>
<reference evidence="5 6" key="1">
    <citation type="submission" date="2018-07" db="EMBL/GenBank/DDBJ databases">
        <title>Genomic Encyclopedia of Type Strains, Phase IV (KMG-IV): sequencing the most valuable type-strain genomes for metagenomic binning, comparative biology and taxonomic classification.</title>
        <authorList>
            <person name="Goeker M."/>
        </authorList>
    </citation>
    <scope>NUCLEOTIDE SEQUENCE [LARGE SCALE GENOMIC DNA]</scope>
    <source>
        <strain evidence="5 6">DSM 44952</strain>
    </source>
</reference>
<evidence type="ECO:0000313" key="5">
    <source>
        <dbReference type="EMBL" id="RDI54007.1"/>
    </source>
</evidence>
<accession>A0A370HB97</accession>
<dbReference type="Pfam" id="PF00459">
    <property type="entry name" value="Inositol_P"/>
    <property type="match status" value="1"/>
</dbReference>
<comment type="cofactor">
    <cofactor evidence="4">
        <name>Mg(2+)</name>
        <dbReference type="ChEBI" id="CHEBI:18420"/>
    </cofactor>
</comment>
<keyword evidence="3 4" id="KW-0460">Magnesium</keyword>